<dbReference type="OrthoDB" id="9770238at2"/>
<dbReference type="Pfam" id="PF21984">
    <property type="entry name" value="DnaD_N"/>
    <property type="match status" value="1"/>
</dbReference>
<organism evidence="5 6">
    <name type="scientific">Evansella caseinilytica</name>
    <dbReference type="NCBI Taxonomy" id="1503961"/>
    <lineage>
        <taxon>Bacteria</taxon>
        <taxon>Bacillati</taxon>
        <taxon>Bacillota</taxon>
        <taxon>Bacilli</taxon>
        <taxon>Bacillales</taxon>
        <taxon>Bacillaceae</taxon>
        <taxon>Evansella</taxon>
    </lineage>
</organism>
<name>A0A1H3NJ84_9BACI</name>
<protein>
    <submittedName>
        <fullName evidence="5">DNA replication protein</fullName>
    </submittedName>
</protein>
<dbReference type="EMBL" id="FNPI01000004">
    <property type="protein sequence ID" value="SDY88505.1"/>
    <property type="molecule type" value="Genomic_DNA"/>
</dbReference>
<dbReference type="Proteomes" id="UP000198935">
    <property type="component" value="Unassembled WGS sequence"/>
</dbReference>
<dbReference type="PANTHER" id="PTHR37293">
    <property type="entry name" value="PHAGE REPLICATION PROTEIN-RELATED"/>
    <property type="match status" value="1"/>
</dbReference>
<dbReference type="InterPro" id="IPR006343">
    <property type="entry name" value="DnaB/C_C"/>
</dbReference>
<feature type="compositionally biased region" description="Basic and acidic residues" evidence="2">
    <location>
        <begin position="213"/>
        <end position="226"/>
    </location>
</feature>
<dbReference type="PANTHER" id="PTHR37293:SF6">
    <property type="entry name" value="DNA REPLICATION PROTEIN DNAD"/>
    <property type="match status" value="1"/>
</dbReference>
<accession>A0A1H3NJ84</accession>
<reference evidence="6" key="1">
    <citation type="submission" date="2016-10" db="EMBL/GenBank/DDBJ databases">
        <authorList>
            <person name="Varghese N."/>
            <person name="Submissions S."/>
        </authorList>
    </citation>
    <scope>NUCLEOTIDE SEQUENCE [LARGE SCALE GENOMIC DNA]</scope>
    <source>
        <strain evidence="6">SP</strain>
    </source>
</reference>
<feature type="domain" description="DnaD N-terminal" evidence="4">
    <location>
        <begin position="18"/>
        <end position="113"/>
    </location>
</feature>
<dbReference type="Gene3D" id="1.10.10.630">
    <property type="entry name" value="DnaD domain-like"/>
    <property type="match status" value="1"/>
</dbReference>
<evidence type="ECO:0000313" key="5">
    <source>
        <dbReference type="EMBL" id="SDY88505.1"/>
    </source>
</evidence>
<dbReference type="InterPro" id="IPR053162">
    <property type="entry name" value="DnaD"/>
</dbReference>
<dbReference type="InterPro" id="IPR053843">
    <property type="entry name" value="DnaD_N"/>
</dbReference>
<dbReference type="SUPFAM" id="SSF158499">
    <property type="entry name" value="DnaD domain-like"/>
    <property type="match status" value="1"/>
</dbReference>
<gene>
    <name evidence="5" type="ORF">SAMN05421736_10484</name>
</gene>
<feature type="domain" description="DnaB/C C-terminal" evidence="3">
    <location>
        <begin position="130"/>
        <end position="202"/>
    </location>
</feature>
<dbReference type="STRING" id="1503961.SAMN05421736_10484"/>
<evidence type="ECO:0000259" key="4">
    <source>
        <dbReference type="Pfam" id="PF21984"/>
    </source>
</evidence>
<evidence type="ECO:0000256" key="2">
    <source>
        <dbReference type="SAM" id="MobiDB-lite"/>
    </source>
</evidence>
<dbReference type="InterPro" id="IPR036390">
    <property type="entry name" value="WH_DNA-bd_sf"/>
</dbReference>
<dbReference type="Gene3D" id="1.10.10.10">
    <property type="entry name" value="Winged helix-like DNA-binding domain superfamily/Winged helix DNA-binding domain"/>
    <property type="match status" value="1"/>
</dbReference>
<dbReference type="AlphaFoldDB" id="A0A1H3NJ84"/>
<proteinExistence type="inferred from homology"/>
<feature type="region of interest" description="Disordered" evidence="2">
    <location>
        <begin position="199"/>
        <end position="238"/>
    </location>
</feature>
<dbReference type="NCBIfam" id="TIGR01446">
    <property type="entry name" value="DnaD_dom"/>
    <property type="match status" value="1"/>
</dbReference>
<dbReference type="InterPro" id="IPR036388">
    <property type="entry name" value="WH-like_DNA-bd_sf"/>
</dbReference>
<evidence type="ECO:0000313" key="6">
    <source>
        <dbReference type="Proteomes" id="UP000198935"/>
    </source>
</evidence>
<sequence>MDENIMLELYMESPFTMPSSFIKNYVQLGLSDQQMIVLMHIRQFAQEGNYFPTPTDLQQRMTIDQDQCAKILKELLKKGFLGIEEKQDADGRLSEAFSLQPLYEKVILYINHQSVGKEKFSKQQEEGELFRRFEEEFSRPLSPMEVEMISMWLDQDKHEPKMVEAALREAVVSSKLNFRYIDRILYDWKRNGIKSLQQAREHGERIRHHQQAKRAETTIPDTEKQQKLRHPQYNWLKN</sequence>
<keyword evidence="6" id="KW-1185">Reference proteome</keyword>
<dbReference type="SUPFAM" id="SSF46785">
    <property type="entry name" value="Winged helix' DNA-binding domain"/>
    <property type="match status" value="1"/>
</dbReference>
<evidence type="ECO:0000256" key="1">
    <source>
        <dbReference type="ARBA" id="ARBA00093462"/>
    </source>
</evidence>
<dbReference type="InterPro" id="IPR034829">
    <property type="entry name" value="DnaD-like_sf"/>
</dbReference>
<dbReference type="Pfam" id="PF07261">
    <property type="entry name" value="DnaB_2"/>
    <property type="match status" value="1"/>
</dbReference>
<comment type="similarity">
    <text evidence="1">Belongs to the DnaB/DnaD family.</text>
</comment>
<evidence type="ECO:0000259" key="3">
    <source>
        <dbReference type="Pfam" id="PF07261"/>
    </source>
</evidence>